<proteinExistence type="predicted"/>
<organism evidence="1 2">
    <name type="scientific">Senna tora</name>
    <dbReference type="NCBI Taxonomy" id="362788"/>
    <lineage>
        <taxon>Eukaryota</taxon>
        <taxon>Viridiplantae</taxon>
        <taxon>Streptophyta</taxon>
        <taxon>Embryophyta</taxon>
        <taxon>Tracheophyta</taxon>
        <taxon>Spermatophyta</taxon>
        <taxon>Magnoliopsida</taxon>
        <taxon>eudicotyledons</taxon>
        <taxon>Gunneridae</taxon>
        <taxon>Pentapetalae</taxon>
        <taxon>rosids</taxon>
        <taxon>fabids</taxon>
        <taxon>Fabales</taxon>
        <taxon>Fabaceae</taxon>
        <taxon>Caesalpinioideae</taxon>
        <taxon>Cassia clade</taxon>
        <taxon>Senna</taxon>
    </lineage>
</organism>
<sequence length="102" mass="11212">MAPERSLGAVVSLHQISRCSRSCRRKCKSASGVKEKKPHRRGRGNGVGADLAGKTQRCFGRVKEKKSPPPQKRKCLVWRLSEGNLLLYSVGFFTGSCLALLV</sequence>
<evidence type="ECO:0000313" key="2">
    <source>
        <dbReference type="Proteomes" id="UP000634136"/>
    </source>
</evidence>
<keyword evidence="2" id="KW-1185">Reference proteome</keyword>
<evidence type="ECO:0000313" key="1">
    <source>
        <dbReference type="EMBL" id="KAF7832813.1"/>
    </source>
</evidence>
<dbReference type="EMBL" id="JAAIUW010000005">
    <property type="protein sequence ID" value="KAF7832813.1"/>
    <property type="molecule type" value="Genomic_DNA"/>
</dbReference>
<reference evidence="1" key="1">
    <citation type="submission" date="2020-09" db="EMBL/GenBank/DDBJ databases">
        <title>Genome-Enabled Discovery of Anthraquinone Biosynthesis in Senna tora.</title>
        <authorList>
            <person name="Kang S.-H."/>
            <person name="Pandey R.P."/>
            <person name="Lee C.-M."/>
            <person name="Sim J.-S."/>
            <person name="Jeong J.-T."/>
            <person name="Choi B.-S."/>
            <person name="Jung M."/>
            <person name="Ginzburg D."/>
            <person name="Zhao K."/>
            <person name="Won S.Y."/>
            <person name="Oh T.-J."/>
            <person name="Yu Y."/>
            <person name="Kim N.-H."/>
            <person name="Lee O.R."/>
            <person name="Lee T.-H."/>
            <person name="Bashyal P."/>
            <person name="Kim T.-S."/>
            <person name="Lee W.-H."/>
            <person name="Kawkins C."/>
            <person name="Kim C.-K."/>
            <person name="Kim J.S."/>
            <person name="Ahn B.O."/>
            <person name="Rhee S.Y."/>
            <person name="Sohng J.K."/>
        </authorList>
    </citation>
    <scope>NUCLEOTIDE SEQUENCE</scope>
    <source>
        <tissue evidence="1">Leaf</tissue>
    </source>
</reference>
<gene>
    <name evidence="1" type="ORF">G2W53_015146</name>
</gene>
<dbReference type="AlphaFoldDB" id="A0A834WVH2"/>
<comment type="caution">
    <text evidence="1">The sequence shown here is derived from an EMBL/GenBank/DDBJ whole genome shotgun (WGS) entry which is preliminary data.</text>
</comment>
<accession>A0A834WVH2</accession>
<dbReference type="Proteomes" id="UP000634136">
    <property type="component" value="Unassembled WGS sequence"/>
</dbReference>
<protein>
    <submittedName>
        <fullName evidence="1">Uncharacterized protein</fullName>
    </submittedName>
</protein>
<name>A0A834WVH2_9FABA</name>